<dbReference type="PROSITE" id="PS00138">
    <property type="entry name" value="SUBTILASE_SER"/>
    <property type="match status" value="1"/>
</dbReference>
<dbReference type="InterPro" id="IPR036852">
    <property type="entry name" value="Peptidase_S8/S53_dom_sf"/>
</dbReference>
<dbReference type="Gene3D" id="2.60.120.380">
    <property type="match status" value="2"/>
</dbReference>
<reference evidence="6" key="1">
    <citation type="journal article" date="2014" name="Front. Microbiol.">
        <title>High frequency of phylogenetically diverse reductive dehalogenase-homologous genes in deep subseafloor sedimentary metagenomes.</title>
        <authorList>
            <person name="Kawai M."/>
            <person name="Futagami T."/>
            <person name="Toyoda A."/>
            <person name="Takaki Y."/>
            <person name="Nishi S."/>
            <person name="Hori S."/>
            <person name="Arai W."/>
            <person name="Tsubouchi T."/>
            <person name="Morono Y."/>
            <person name="Uchiyama I."/>
            <person name="Ito T."/>
            <person name="Fujiyama A."/>
            <person name="Inagaki F."/>
            <person name="Takami H."/>
        </authorList>
    </citation>
    <scope>NUCLEOTIDE SEQUENCE</scope>
    <source>
        <strain evidence="6">Expedition CK06-06</strain>
    </source>
</reference>
<sequence>GGHGTHVAGIVGGDAGSHSGVAPDVDLVGLRVFNDEGNGFFSWVEEALDWVHTNRNSYDNPITAVNLSLGTHYNADSIPFWAMLEDEFAQLKADGIFISVSAGNSFADFNTPGLSYPAASPHVVPVMSTDASGQLSSFSQRHQSAIGAPGRWITSAVPDYVANDADSIDDDFATWSGTSMAAPYIAGASVVLREAMEFSGYTNVTQDTIFDHMTATADQLLDSNTGLSYNRLNLQAAVAALMPVDDFGNSSADACNLGSLASENITEISGVIGTLDDSDYFGFTADATGTVTFNATTSHDLTSAWYVQGGVGSVSGIQGEAYTIDVVGGQSYYVGIASGDGVGYYDLEIEAENGFVFEDWGQVDFDHYHDISSVGESWYRLVASQAGYLTSEATFSSAAGNIDLTLYDSNLNALISSSAEGDVERVDWLAGAAEEEFYLRVSGTNSEIDFQLTNLVAVTGEVVDVTGTAGDDTFAFAAGDDHQVSVNGVSYDFAAGSIDT</sequence>
<dbReference type="Gene3D" id="3.40.50.200">
    <property type="entry name" value="Peptidase S8/S53 domain"/>
    <property type="match status" value="1"/>
</dbReference>
<dbReference type="SUPFAM" id="SSF52743">
    <property type="entry name" value="Subtilisin-like"/>
    <property type="match status" value="1"/>
</dbReference>
<evidence type="ECO:0000256" key="1">
    <source>
        <dbReference type="ARBA" id="ARBA00011073"/>
    </source>
</evidence>
<dbReference type="PANTHER" id="PTHR43806:SF11">
    <property type="entry name" value="CEREVISIN-RELATED"/>
    <property type="match status" value="1"/>
</dbReference>
<evidence type="ECO:0000313" key="6">
    <source>
        <dbReference type="EMBL" id="GAF85421.1"/>
    </source>
</evidence>
<gene>
    <name evidence="6" type="ORF">S01H1_04693</name>
</gene>
<dbReference type="Pfam" id="PF00082">
    <property type="entry name" value="Peptidase_S8"/>
    <property type="match status" value="1"/>
</dbReference>
<keyword evidence="4" id="KW-0720">Serine protease</keyword>
<dbReference type="InterPro" id="IPR023828">
    <property type="entry name" value="Peptidase_S8_Ser-AS"/>
</dbReference>
<dbReference type="InterPro" id="IPR000209">
    <property type="entry name" value="Peptidase_S8/S53_dom"/>
</dbReference>
<proteinExistence type="inferred from homology"/>
<feature type="non-terminal residue" evidence="6">
    <location>
        <position position="1"/>
    </location>
</feature>
<evidence type="ECO:0000256" key="2">
    <source>
        <dbReference type="ARBA" id="ARBA00022670"/>
    </source>
</evidence>
<dbReference type="PANTHER" id="PTHR43806">
    <property type="entry name" value="PEPTIDASE S8"/>
    <property type="match status" value="1"/>
</dbReference>
<comment type="caution">
    <text evidence="6">The sequence shown here is derived from an EMBL/GenBank/DDBJ whole genome shotgun (WGS) entry which is preliminary data.</text>
</comment>
<name>X0TDP1_9ZZZZ</name>
<dbReference type="PROSITE" id="PS51892">
    <property type="entry name" value="SUBTILASE"/>
    <property type="match status" value="1"/>
</dbReference>
<dbReference type="EMBL" id="BARS01002466">
    <property type="protein sequence ID" value="GAF85421.1"/>
    <property type="molecule type" value="Genomic_DNA"/>
</dbReference>
<evidence type="ECO:0000256" key="4">
    <source>
        <dbReference type="ARBA" id="ARBA00022825"/>
    </source>
</evidence>
<evidence type="ECO:0000259" key="5">
    <source>
        <dbReference type="Pfam" id="PF00082"/>
    </source>
</evidence>
<dbReference type="GO" id="GO:0006508">
    <property type="term" value="P:proteolysis"/>
    <property type="evidence" value="ECO:0007669"/>
    <property type="project" value="UniProtKB-KW"/>
</dbReference>
<feature type="non-terminal residue" evidence="6">
    <location>
        <position position="500"/>
    </location>
</feature>
<protein>
    <recommendedName>
        <fullName evidence="5">Peptidase S8/S53 domain-containing protein</fullName>
    </recommendedName>
</protein>
<dbReference type="InterPro" id="IPR050131">
    <property type="entry name" value="Peptidase_S8_subtilisin-like"/>
</dbReference>
<dbReference type="AlphaFoldDB" id="X0TDP1"/>
<feature type="domain" description="Peptidase S8/S53" evidence="5">
    <location>
        <begin position="2"/>
        <end position="220"/>
    </location>
</feature>
<organism evidence="6">
    <name type="scientific">marine sediment metagenome</name>
    <dbReference type="NCBI Taxonomy" id="412755"/>
    <lineage>
        <taxon>unclassified sequences</taxon>
        <taxon>metagenomes</taxon>
        <taxon>ecological metagenomes</taxon>
    </lineage>
</organism>
<keyword evidence="3" id="KW-0378">Hydrolase</keyword>
<dbReference type="GO" id="GO:0004252">
    <property type="term" value="F:serine-type endopeptidase activity"/>
    <property type="evidence" value="ECO:0007669"/>
    <property type="project" value="InterPro"/>
</dbReference>
<evidence type="ECO:0000256" key="3">
    <source>
        <dbReference type="ARBA" id="ARBA00022801"/>
    </source>
</evidence>
<dbReference type="InterPro" id="IPR022398">
    <property type="entry name" value="Peptidase_S8_His-AS"/>
</dbReference>
<keyword evidence="2" id="KW-0645">Protease</keyword>
<accession>X0TDP1</accession>
<comment type="similarity">
    <text evidence="1">Belongs to the peptidase S8 family.</text>
</comment>
<dbReference type="PROSITE" id="PS00137">
    <property type="entry name" value="SUBTILASE_HIS"/>
    <property type="match status" value="1"/>
</dbReference>